<feature type="region of interest" description="Disordered" evidence="2">
    <location>
        <begin position="1"/>
        <end position="28"/>
    </location>
</feature>
<reference evidence="4" key="1">
    <citation type="journal article" date="2019" name="Int. J. Syst. Evol. Microbiol.">
        <title>The Global Catalogue of Microorganisms (GCM) 10K type strain sequencing project: providing services to taxonomists for standard genome sequencing and annotation.</title>
        <authorList>
            <consortium name="The Broad Institute Genomics Platform"/>
            <consortium name="The Broad Institute Genome Sequencing Center for Infectious Disease"/>
            <person name="Wu L."/>
            <person name="Ma J."/>
        </authorList>
    </citation>
    <scope>NUCLEOTIDE SEQUENCE [LARGE SCALE GENOMIC DNA]</scope>
    <source>
        <strain evidence="4">CGMCC 1.15942</strain>
    </source>
</reference>
<dbReference type="Proteomes" id="UP000630615">
    <property type="component" value="Unassembled WGS sequence"/>
</dbReference>
<sequence>MTNIFAQSSSKISANSEEAIQNDETSNIDSNVSANKFATEKDNQNEDLNLQETKLNRSAELIRPKSNLLSFKITKGSSPNTLSLYEDAGNGLTLIQDDIPTSSTIVYDTLFTRNPSTIDGTGIDGEINIRFNGSTNETPEGDHLIHGLDLINGAKVKFEFQNQVKIRESNNNDRDVVQIFDSSEITFFPFDESSRLTIWNFNSGANIVTKGSGGKITFNGGSYTMLERRNKDFRQPLISIGSIYTDSVIESGSIEINEGSNFKTDSTSAALFGSVTDAPNSDIIINSITSEGSSLVGIANGGKDKYSLRNVIIKNANVKTDSRLVTITEGNSHIENVRVLRGKFNYTNRNYSVDPGDFIGIFDSKRTPVTSKYTNASIGNIQISSGSIFGPNSKRLEDTGYIGISNEFKDAGATIGEIKISGGSVDLRPLNVQPINELNQNVYLNRLTMFETQANKQVTSVSFPWNLTDTWVAPYNIFSPWLPTETENKIVNATLEGNKRYQNYYTPNAAINEKILYPQIGISFAFSNIKDIALPAKQSVWLGDKVTDPNLTVAGEQVSWENNEIKNLYNFQYALHEDMINQKKATMELIGSIPNYELNYSGNGETSGTVPTGQPYTAQDVMTIADKGQLQKEGYDFSGWNTKADGSGQMFQPNEEFKGEENKGGNTLYAQWEKQRPAETTVTVEFVNEANEVLSEYTVQLSGLVGDTIDLTQTSQVTSQLTTIENAGYKIDARPENESSLQIVENLVIQYKVSGTLNFVSAPKLMNLNLTYKIMECCSFCFFRT</sequence>
<accession>A0ABQ1PUV9</accession>
<evidence type="ECO:0000313" key="3">
    <source>
        <dbReference type="EMBL" id="GGD04589.1"/>
    </source>
</evidence>
<dbReference type="InterPro" id="IPR013378">
    <property type="entry name" value="InlB-like_B-rpt"/>
</dbReference>
<protein>
    <recommendedName>
        <fullName evidence="5">Bacterial repeat domain-containing protein</fullName>
    </recommendedName>
</protein>
<comment type="subcellular location">
    <subcellularLocation>
        <location evidence="1">Cell envelope</location>
    </subcellularLocation>
</comment>
<evidence type="ECO:0000256" key="1">
    <source>
        <dbReference type="ARBA" id="ARBA00004196"/>
    </source>
</evidence>
<evidence type="ECO:0008006" key="5">
    <source>
        <dbReference type="Google" id="ProtNLM"/>
    </source>
</evidence>
<name>A0ABQ1PUV9_9ENTE</name>
<dbReference type="EMBL" id="BMKI01000018">
    <property type="protein sequence ID" value="GGD04589.1"/>
    <property type="molecule type" value="Genomic_DNA"/>
</dbReference>
<evidence type="ECO:0000256" key="2">
    <source>
        <dbReference type="SAM" id="MobiDB-lite"/>
    </source>
</evidence>
<evidence type="ECO:0000313" key="4">
    <source>
        <dbReference type="Proteomes" id="UP000630615"/>
    </source>
</evidence>
<dbReference type="Gene3D" id="2.60.40.4270">
    <property type="entry name" value="Listeria-Bacteroides repeat domain"/>
    <property type="match status" value="1"/>
</dbReference>
<dbReference type="InterPro" id="IPR042229">
    <property type="entry name" value="Listeria/Bacterioides_rpt_sf"/>
</dbReference>
<comment type="caution">
    <text evidence="3">The sequence shown here is derived from an EMBL/GenBank/DDBJ whole genome shotgun (WGS) entry which is preliminary data.</text>
</comment>
<keyword evidence="4" id="KW-1185">Reference proteome</keyword>
<gene>
    <name evidence="3" type="ORF">GCM10011573_37640</name>
</gene>
<organism evidence="3 4">
    <name type="scientific">Enterococcus wangshanyuanii</name>
    <dbReference type="NCBI Taxonomy" id="2005703"/>
    <lineage>
        <taxon>Bacteria</taxon>
        <taxon>Bacillati</taxon>
        <taxon>Bacillota</taxon>
        <taxon>Bacilli</taxon>
        <taxon>Lactobacillales</taxon>
        <taxon>Enterococcaceae</taxon>
        <taxon>Enterococcus</taxon>
    </lineage>
</organism>
<dbReference type="Pfam" id="PF09479">
    <property type="entry name" value="Flg_new"/>
    <property type="match status" value="1"/>
</dbReference>
<proteinExistence type="predicted"/>